<organism evidence="3 4">
    <name type="scientific">Mycolicibacterium rhodesiae (strain NBB3)</name>
    <name type="common">Mycobacterium rhodesiae</name>
    <dbReference type="NCBI Taxonomy" id="710685"/>
    <lineage>
        <taxon>Bacteria</taxon>
        <taxon>Bacillati</taxon>
        <taxon>Actinomycetota</taxon>
        <taxon>Actinomycetes</taxon>
        <taxon>Mycobacteriales</taxon>
        <taxon>Mycobacteriaceae</taxon>
        <taxon>Mycolicibacterium</taxon>
    </lineage>
</organism>
<reference evidence="3 4" key="1">
    <citation type="submission" date="2011-12" db="EMBL/GenBank/DDBJ databases">
        <title>Complete sequence of Mycobacterium rhodesiae NBB3.</title>
        <authorList>
            <consortium name="US DOE Joint Genome Institute"/>
            <person name="Lucas S."/>
            <person name="Han J."/>
            <person name="Lapidus A."/>
            <person name="Cheng J.-F."/>
            <person name="Goodwin L."/>
            <person name="Pitluck S."/>
            <person name="Peters L."/>
            <person name="Mikhailova N."/>
            <person name="Gu W."/>
            <person name="Detter J.C."/>
            <person name="Han C."/>
            <person name="Tapia R."/>
            <person name="Land M."/>
            <person name="Hauser L."/>
            <person name="Kyrpides N."/>
            <person name="Ivanova N."/>
            <person name="Pagani I."/>
            <person name="Mattes T."/>
            <person name="Holmes A."/>
            <person name="Rutledge P."/>
            <person name="Paulsen I."/>
            <person name="Coleman N."/>
            <person name="Woyke T."/>
        </authorList>
    </citation>
    <scope>NUCLEOTIDE SEQUENCE [LARGE SCALE GENOMIC DNA]</scope>
    <source>
        <strain evidence="3 4">NBB3</strain>
    </source>
</reference>
<feature type="compositionally biased region" description="Polar residues" evidence="1">
    <location>
        <begin position="765"/>
        <end position="776"/>
    </location>
</feature>
<feature type="transmembrane region" description="Helical" evidence="2">
    <location>
        <begin position="170"/>
        <end position="188"/>
    </location>
</feature>
<evidence type="ECO:0000313" key="3">
    <source>
        <dbReference type="EMBL" id="AEV73039.1"/>
    </source>
</evidence>
<dbReference type="SUPFAM" id="SSF53474">
    <property type="entry name" value="alpha/beta-Hydrolases"/>
    <property type="match status" value="1"/>
</dbReference>
<dbReference type="HOGENOM" id="CLU_350184_0_0_11"/>
<evidence type="ECO:0000256" key="2">
    <source>
        <dbReference type="SAM" id="Phobius"/>
    </source>
</evidence>
<gene>
    <name evidence="3" type="ordered locus">MycrhN_2451</name>
</gene>
<dbReference type="Proteomes" id="UP000005442">
    <property type="component" value="Chromosome"/>
</dbReference>
<dbReference type="eggNOG" id="COG0657">
    <property type="taxonomic scope" value="Bacteria"/>
</dbReference>
<proteinExistence type="predicted"/>
<protein>
    <recommendedName>
        <fullName evidence="5">Integral membrane protein</fullName>
    </recommendedName>
</protein>
<evidence type="ECO:0000256" key="1">
    <source>
        <dbReference type="SAM" id="MobiDB-lite"/>
    </source>
</evidence>
<dbReference type="RefSeq" id="WP_014210851.1">
    <property type="nucleotide sequence ID" value="NC_016604.1"/>
</dbReference>
<feature type="transmembrane region" description="Helical" evidence="2">
    <location>
        <begin position="514"/>
        <end position="536"/>
    </location>
</feature>
<dbReference type="AlphaFoldDB" id="G8RVG7"/>
<keyword evidence="2" id="KW-1133">Transmembrane helix</keyword>
<dbReference type="PATRIC" id="fig|710685.3.peg.2450"/>
<sequence>MADNGTVVELRVHGVSGTPPEALLSCPTEFLELRAGDKSAGFYRRQQWIDDAQKPIDGRRSAWRRVMEAYSWGGLTSGPASRAVWLLFLPFIFISLAHWMLPPTAGPRRAAAIAVALLRLIALSFTLTLMLASAVAVMDVTVWQCVGLDYCAAQWSPLSFLASMPRGTQLALSAVPLVVVIAVLWRLGKEDVRVGGRPPNPAVTADEVPLESDAFWCTDPSVMRLRICHVMAWTSGVGALTLAAPLSHSTSVSGVSLLAANGVILTLAALATAWNRATARGGTGADRLTRPLLLLRWIALALLVVSLVWVAVTDVPYPVAPTHLPGLRGAIYVVLGVQVVLLIALFVCTGWSMRGGPKVPDAAWRPTLNGYTGPFVALIAWLLGGAFSVGVGLLTAQILGDAVISTAAANAEIGRRTTILGNAGATLADRVSVLHADAPLIVPPPYLWVAMAVVVLIVVTIVAVLVVWLWVIPRRARAELPAVLADHPDAPATGARARQVARARAVASLTDTGIALIAGLAVTSVVVIAALTAWYVSERGGFDSLPGYSPTITSASIFITLTLVVGLLLIAVQAYRDRQMRRVVGVLWDVITFWPRANHPLTPPCYAERTVPELLERLRRLVAEPDTRVVVAAHSQGTVIAAATFLQHDDDSRDRVALLTFGSPLRRLYARNFPAYFGTDALPRLAKLQEARWINLWSLSDPIGSWVSDTTNRSMTQALTDVDFRVLDVESLAAGPGGIYPPICGHSGFWVRPEFSQAVAELETTVTPSGVETDTSAAPPPSEKAL</sequence>
<feature type="transmembrane region" description="Helical" evidence="2">
    <location>
        <begin position="374"/>
        <end position="396"/>
    </location>
</feature>
<dbReference type="Gene3D" id="3.40.50.1820">
    <property type="entry name" value="alpha/beta hydrolase"/>
    <property type="match status" value="1"/>
</dbReference>
<evidence type="ECO:0000313" key="4">
    <source>
        <dbReference type="Proteomes" id="UP000005442"/>
    </source>
</evidence>
<feature type="transmembrane region" description="Helical" evidence="2">
    <location>
        <begin position="446"/>
        <end position="471"/>
    </location>
</feature>
<feature type="transmembrane region" description="Helical" evidence="2">
    <location>
        <begin position="113"/>
        <end position="138"/>
    </location>
</feature>
<name>G8RVG7_MYCRN</name>
<feature type="transmembrane region" description="Helical" evidence="2">
    <location>
        <begin position="548"/>
        <end position="572"/>
    </location>
</feature>
<feature type="transmembrane region" description="Helical" evidence="2">
    <location>
        <begin position="332"/>
        <end position="353"/>
    </location>
</feature>
<accession>G8RVG7</accession>
<dbReference type="EMBL" id="CP003169">
    <property type="protein sequence ID" value="AEV73039.1"/>
    <property type="molecule type" value="Genomic_DNA"/>
</dbReference>
<keyword evidence="2" id="KW-0812">Transmembrane</keyword>
<feature type="transmembrane region" description="Helical" evidence="2">
    <location>
        <begin position="294"/>
        <end position="312"/>
    </location>
</feature>
<keyword evidence="2" id="KW-0472">Membrane</keyword>
<evidence type="ECO:0008006" key="5">
    <source>
        <dbReference type="Google" id="ProtNLM"/>
    </source>
</evidence>
<dbReference type="OrthoDB" id="4320047at2"/>
<feature type="region of interest" description="Disordered" evidence="1">
    <location>
        <begin position="765"/>
        <end position="786"/>
    </location>
</feature>
<keyword evidence="4" id="KW-1185">Reference proteome</keyword>
<dbReference type="STRING" id="710685.MycrhN_2451"/>
<feature type="transmembrane region" description="Helical" evidence="2">
    <location>
        <begin position="230"/>
        <end position="248"/>
    </location>
</feature>
<feature type="transmembrane region" description="Helical" evidence="2">
    <location>
        <begin position="254"/>
        <end position="274"/>
    </location>
</feature>
<feature type="transmembrane region" description="Helical" evidence="2">
    <location>
        <begin position="83"/>
        <end position="101"/>
    </location>
</feature>
<dbReference type="KEGG" id="mrh:MycrhN_2451"/>
<dbReference type="InterPro" id="IPR029058">
    <property type="entry name" value="AB_hydrolase_fold"/>
</dbReference>